<dbReference type="PANTHER" id="PTHR41791">
    <property type="entry name" value="SSL7039 PROTEIN"/>
    <property type="match status" value="1"/>
</dbReference>
<accession>A0A444JGT9</accession>
<dbReference type="NCBIfam" id="TIGR02683">
    <property type="entry name" value="upstrm_HI1419"/>
    <property type="match status" value="1"/>
</dbReference>
<proteinExistence type="predicted"/>
<dbReference type="AlphaFoldDB" id="A0A444JGT9"/>
<evidence type="ECO:0000313" key="1">
    <source>
        <dbReference type="EMBL" id="RWX52293.1"/>
    </source>
</evidence>
<protein>
    <submittedName>
        <fullName evidence="1">Putative addiction module killer protein</fullName>
    </submittedName>
</protein>
<dbReference type="Proteomes" id="UP000288892">
    <property type="component" value="Unassembled WGS sequence"/>
</dbReference>
<organism evidence="1 2">
    <name type="scientific">Candidatus Electrothrix marina</name>
    <dbReference type="NCBI Taxonomy" id="1859130"/>
    <lineage>
        <taxon>Bacteria</taxon>
        <taxon>Pseudomonadati</taxon>
        <taxon>Thermodesulfobacteriota</taxon>
        <taxon>Desulfobulbia</taxon>
        <taxon>Desulfobulbales</taxon>
        <taxon>Desulfobulbaceae</taxon>
        <taxon>Candidatus Electrothrix</taxon>
    </lineage>
</organism>
<comment type="caution">
    <text evidence="1">The sequence shown here is derived from an EMBL/GenBank/DDBJ whole genome shotgun (WGS) entry which is preliminary data.</text>
</comment>
<reference evidence="1 2" key="1">
    <citation type="submission" date="2017-01" db="EMBL/GenBank/DDBJ databases">
        <title>The cable genome- insights into the physiology and evolution of filamentous bacteria capable of sulfide oxidation via long distance electron transfer.</title>
        <authorList>
            <person name="Schreiber L."/>
            <person name="Bjerg J.T."/>
            <person name="Boggild A."/>
            <person name="Van De Vossenberg J."/>
            <person name="Meysman F."/>
            <person name="Nielsen L.P."/>
            <person name="Schramm A."/>
            <person name="Kjeldsen K.U."/>
        </authorList>
    </citation>
    <scope>NUCLEOTIDE SEQUENCE [LARGE SCALE GENOMIC DNA]</scope>
    <source>
        <strain evidence="1">A5</strain>
    </source>
</reference>
<evidence type="ECO:0000313" key="2">
    <source>
        <dbReference type="Proteomes" id="UP000288892"/>
    </source>
</evidence>
<dbReference type="InterPro" id="IPR014056">
    <property type="entry name" value="TypeIITA-like_toxin_pred"/>
</dbReference>
<sequence length="50" mass="5790">MRIFVGQGYRLYYVIRDGQIILLLCGGNKSTQERDIKKAKEMLKQSGEQL</sequence>
<name>A0A444JGT9_9BACT</name>
<gene>
    <name evidence="1" type="ORF">VU01_102217</name>
</gene>
<dbReference type="PANTHER" id="PTHR41791:SF1">
    <property type="entry name" value="SSL7039 PROTEIN"/>
    <property type="match status" value="1"/>
</dbReference>
<dbReference type="EMBL" id="MTKS01000022">
    <property type="protein sequence ID" value="RWX52293.1"/>
    <property type="molecule type" value="Genomic_DNA"/>
</dbReference>
<keyword evidence="2" id="KW-1185">Reference proteome</keyword>